<comment type="caution">
    <text evidence="3">The sequence shown here is derived from an EMBL/GenBank/DDBJ whole genome shotgun (WGS) entry which is preliminary data.</text>
</comment>
<evidence type="ECO:0000256" key="2">
    <source>
        <dbReference type="SAM" id="SignalP"/>
    </source>
</evidence>
<gene>
    <name evidence="3" type="ORF">P691DRAFT_811291</name>
</gene>
<organism evidence="3 4">
    <name type="scientific">Macrolepiota fuliginosa MF-IS2</name>
    <dbReference type="NCBI Taxonomy" id="1400762"/>
    <lineage>
        <taxon>Eukaryota</taxon>
        <taxon>Fungi</taxon>
        <taxon>Dikarya</taxon>
        <taxon>Basidiomycota</taxon>
        <taxon>Agaricomycotina</taxon>
        <taxon>Agaricomycetes</taxon>
        <taxon>Agaricomycetidae</taxon>
        <taxon>Agaricales</taxon>
        <taxon>Agaricineae</taxon>
        <taxon>Agaricaceae</taxon>
        <taxon>Macrolepiota</taxon>
    </lineage>
</organism>
<dbReference type="InterPro" id="IPR008972">
    <property type="entry name" value="Cupredoxin"/>
</dbReference>
<dbReference type="PANTHER" id="PTHR34883">
    <property type="entry name" value="SERINE-RICH PROTEIN, PUTATIVE-RELATED-RELATED"/>
    <property type="match status" value="1"/>
</dbReference>
<keyword evidence="4" id="KW-1185">Reference proteome</keyword>
<dbReference type="PANTHER" id="PTHR34883:SF15">
    <property type="entry name" value="EXTRACELLULAR SERINE-RICH PROTEIN"/>
    <property type="match status" value="1"/>
</dbReference>
<feature type="region of interest" description="Disordered" evidence="1">
    <location>
        <begin position="182"/>
        <end position="218"/>
    </location>
</feature>
<proteinExistence type="predicted"/>
<dbReference type="OrthoDB" id="2331100at2759"/>
<feature type="compositionally biased region" description="Gly residues" evidence="1">
    <location>
        <begin position="203"/>
        <end position="214"/>
    </location>
</feature>
<feature type="signal peptide" evidence="2">
    <location>
        <begin position="1"/>
        <end position="18"/>
    </location>
</feature>
<dbReference type="AlphaFoldDB" id="A0A9P5X195"/>
<evidence type="ECO:0000313" key="4">
    <source>
        <dbReference type="Proteomes" id="UP000807342"/>
    </source>
</evidence>
<name>A0A9P5X195_9AGAR</name>
<dbReference type="Proteomes" id="UP000807342">
    <property type="component" value="Unassembled WGS sequence"/>
</dbReference>
<keyword evidence="2" id="KW-0732">Signal</keyword>
<evidence type="ECO:0008006" key="5">
    <source>
        <dbReference type="Google" id="ProtNLM"/>
    </source>
</evidence>
<dbReference type="InterPro" id="IPR052953">
    <property type="entry name" value="Ser-rich/MCO-related"/>
</dbReference>
<reference evidence="3" key="1">
    <citation type="submission" date="2020-11" db="EMBL/GenBank/DDBJ databases">
        <authorList>
            <consortium name="DOE Joint Genome Institute"/>
            <person name="Ahrendt S."/>
            <person name="Riley R."/>
            <person name="Andreopoulos W."/>
            <person name="Labutti K."/>
            <person name="Pangilinan J."/>
            <person name="Ruiz-Duenas F.J."/>
            <person name="Barrasa J.M."/>
            <person name="Sanchez-Garcia M."/>
            <person name="Camarero S."/>
            <person name="Miyauchi S."/>
            <person name="Serrano A."/>
            <person name="Linde D."/>
            <person name="Babiker R."/>
            <person name="Drula E."/>
            <person name="Ayuso-Fernandez I."/>
            <person name="Pacheco R."/>
            <person name="Padilla G."/>
            <person name="Ferreira P."/>
            <person name="Barriuso J."/>
            <person name="Kellner H."/>
            <person name="Castanera R."/>
            <person name="Alfaro M."/>
            <person name="Ramirez L."/>
            <person name="Pisabarro A.G."/>
            <person name="Kuo A."/>
            <person name="Tritt A."/>
            <person name="Lipzen A."/>
            <person name="He G."/>
            <person name="Yan M."/>
            <person name="Ng V."/>
            <person name="Cullen D."/>
            <person name="Martin F."/>
            <person name="Rosso M.-N."/>
            <person name="Henrissat B."/>
            <person name="Hibbett D."/>
            <person name="Martinez A.T."/>
            <person name="Grigoriev I.V."/>
        </authorList>
    </citation>
    <scope>NUCLEOTIDE SEQUENCE</scope>
    <source>
        <strain evidence="3">MF-IS2</strain>
    </source>
</reference>
<sequence>MYFATVLTSLTFLGLALAQSNSTNSTKVVTIQVGSTASAPGGIFQFIPNNVTASNGTVINFQFTGMPGNHSITQAKFSDPCTPMDGGFDSGWVLLPTTGLSPVPEWNLTITDDSKPIWFFCKQLIPAPHCPAGMVGAINAPSSGNNTFAAFKSAAAAVKTTPGQNENGLVGVGASASVRPSPIPSGATAFPDPTVTSPSGGNSSSGGSSGGSGGTSPSSAVGLKLSLASVIVAMMGGMMLLA</sequence>
<evidence type="ECO:0000256" key="1">
    <source>
        <dbReference type="SAM" id="MobiDB-lite"/>
    </source>
</evidence>
<feature type="chain" id="PRO_5040209720" description="Cupredoxin" evidence="2">
    <location>
        <begin position="19"/>
        <end position="242"/>
    </location>
</feature>
<dbReference type="CDD" id="cd00920">
    <property type="entry name" value="Cupredoxin"/>
    <property type="match status" value="1"/>
</dbReference>
<dbReference type="Gene3D" id="2.60.40.420">
    <property type="entry name" value="Cupredoxins - blue copper proteins"/>
    <property type="match status" value="1"/>
</dbReference>
<protein>
    <recommendedName>
        <fullName evidence="5">Cupredoxin</fullName>
    </recommendedName>
</protein>
<dbReference type="EMBL" id="MU151692">
    <property type="protein sequence ID" value="KAF9442155.1"/>
    <property type="molecule type" value="Genomic_DNA"/>
</dbReference>
<accession>A0A9P5X195</accession>
<dbReference type="SUPFAM" id="SSF49503">
    <property type="entry name" value="Cupredoxins"/>
    <property type="match status" value="1"/>
</dbReference>
<evidence type="ECO:0000313" key="3">
    <source>
        <dbReference type="EMBL" id="KAF9442155.1"/>
    </source>
</evidence>